<dbReference type="Pfam" id="PF00230">
    <property type="entry name" value="MIP"/>
    <property type="match status" value="1"/>
</dbReference>
<comment type="caution">
    <text evidence="9">The sequence shown here is derived from an EMBL/GenBank/DDBJ whole genome shotgun (WGS) entry which is preliminary data.</text>
</comment>
<dbReference type="GO" id="GO:0005886">
    <property type="term" value="C:plasma membrane"/>
    <property type="evidence" value="ECO:0007669"/>
    <property type="project" value="TreeGrafter"/>
</dbReference>
<dbReference type="EMBL" id="NAJO01000022">
    <property type="protein sequence ID" value="OQO04377.1"/>
    <property type="molecule type" value="Genomic_DNA"/>
</dbReference>
<sequence>MADTTLPLHHGPPPPTKPLTSKPHHPLPSSLRDRHLAFLSAPIYNLLISTLSEFLGTTFYLFFALSCSQIAHTPALPGVPAADLAVAVLIPTAALLYTALGFGFSLLVWGWAFFKVTGALFSPAVAVGMVVLGTLKLGRAVGVIFAQFAGALAAAGLVSGLFPGRLRGETTLGAATSVVRGFFIEMLLTAAFVFSVFVLAADKHKGGFLAPIGIALSLFLAQLVGLPFTGAGLNPARSFATAVLNRHFPTYHWIYWLAPMVGGVLAAGFYKLTKFLELETAIGMRGESALGHRRGVSNASSNATAGGVMAQAHHGHVLHPVQEHGDLEKGSQGGIGGVGVHDANASDSDTTNDLRSPRGSGQREH</sequence>
<dbReference type="InterPro" id="IPR023271">
    <property type="entry name" value="Aquaporin-like"/>
</dbReference>
<evidence type="ECO:0000256" key="3">
    <source>
        <dbReference type="ARBA" id="ARBA00022692"/>
    </source>
</evidence>
<dbReference type="PANTHER" id="PTHR19139">
    <property type="entry name" value="AQUAPORIN TRANSPORTER"/>
    <property type="match status" value="1"/>
</dbReference>
<evidence type="ECO:0000313" key="10">
    <source>
        <dbReference type="Proteomes" id="UP000192596"/>
    </source>
</evidence>
<dbReference type="FunCoup" id="A0A1V8SYY5">
    <property type="interactions" value="422"/>
</dbReference>
<feature type="transmembrane region" description="Helical" evidence="8">
    <location>
        <begin position="140"/>
        <end position="162"/>
    </location>
</feature>
<evidence type="ECO:0008006" key="11">
    <source>
        <dbReference type="Google" id="ProtNLM"/>
    </source>
</evidence>
<feature type="transmembrane region" description="Helical" evidence="8">
    <location>
        <begin position="112"/>
        <end position="133"/>
    </location>
</feature>
<evidence type="ECO:0000256" key="8">
    <source>
        <dbReference type="SAM" id="Phobius"/>
    </source>
</evidence>
<keyword evidence="3 6" id="KW-0812">Transmembrane</keyword>
<feature type="transmembrane region" description="Helical" evidence="8">
    <location>
        <begin position="253"/>
        <end position="270"/>
    </location>
</feature>
<evidence type="ECO:0000313" key="9">
    <source>
        <dbReference type="EMBL" id="OQO04377.1"/>
    </source>
</evidence>
<evidence type="ECO:0000256" key="2">
    <source>
        <dbReference type="ARBA" id="ARBA00006175"/>
    </source>
</evidence>
<organism evidence="9 10">
    <name type="scientific">Cryoendolithus antarcticus</name>
    <dbReference type="NCBI Taxonomy" id="1507870"/>
    <lineage>
        <taxon>Eukaryota</taxon>
        <taxon>Fungi</taxon>
        <taxon>Dikarya</taxon>
        <taxon>Ascomycota</taxon>
        <taxon>Pezizomycotina</taxon>
        <taxon>Dothideomycetes</taxon>
        <taxon>Dothideomycetidae</taxon>
        <taxon>Cladosporiales</taxon>
        <taxon>Cladosporiaceae</taxon>
        <taxon>Cryoendolithus</taxon>
    </lineage>
</organism>
<evidence type="ECO:0000256" key="1">
    <source>
        <dbReference type="ARBA" id="ARBA00004141"/>
    </source>
</evidence>
<feature type="transmembrane region" description="Helical" evidence="8">
    <location>
        <begin position="208"/>
        <end position="233"/>
    </location>
</feature>
<dbReference type="Gene3D" id="1.20.1080.10">
    <property type="entry name" value="Glycerol uptake facilitator protein"/>
    <property type="match status" value="1"/>
</dbReference>
<feature type="region of interest" description="Disordered" evidence="7">
    <location>
        <begin position="324"/>
        <end position="365"/>
    </location>
</feature>
<feature type="region of interest" description="Disordered" evidence="7">
    <location>
        <begin position="1"/>
        <end position="27"/>
    </location>
</feature>
<comment type="subcellular location">
    <subcellularLocation>
        <location evidence="1">Membrane</location>
        <topology evidence="1">Multi-pass membrane protein</topology>
    </subcellularLocation>
</comment>
<evidence type="ECO:0000256" key="7">
    <source>
        <dbReference type="SAM" id="MobiDB-lite"/>
    </source>
</evidence>
<keyword evidence="5 8" id="KW-0472">Membrane</keyword>
<feature type="transmembrane region" description="Helical" evidence="8">
    <location>
        <begin position="43"/>
        <end position="63"/>
    </location>
</feature>
<keyword evidence="6" id="KW-0813">Transport</keyword>
<dbReference type="SUPFAM" id="SSF81338">
    <property type="entry name" value="Aquaporin-like"/>
    <property type="match status" value="1"/>
</dbReference>
<protein>
    <recommendedName>
        <fullName evidence="11">Aquaporin</fullName>
    </recommendedName>
</protein>
<keyword evidence="4 8" id="KW-1133">Transmembrane helix</keyword>
<dbReference type="OrthoDB" id="3222at2759"/>
<feature type="transmembrane region" description="Helical" evidence="8">
    <location>
        <begin position="182"/>
        <end position="201"/>
    </location>
</feature>
<feature type="compositionally biased region" description="Polar residues" evidence="7">
    <location>
        <begin position="345"/>
        <end position="354"/>
    </location>
</feature>
<dbReference type="GO" id="GO:0015250">
    <property type="term" value="F:water channel activity"/>
    <property type="evidence" value="ECO:0007669"/>
    <property type="project" value="TreeGrafter"/>
</dbReference>
<reference evidence="10" key="1">
    <citation type="submission" date="2017-03" db="EMBL/GenBank/DDBJ databases">
        <title>Genomes of endolithic fungi from Antarctica.</title>
        <authorList>
            <person name="Coleine C."/>
            <person name="Masonjones S."/>
            <person name="Stajich J.E."/>
        </authorList>
    </citation>
    <scope>NUCLEOTIDE SEQUENCE [LARGE SCALE GENOMIC DNA]</scope>
    <source>
        <strain evidence="10">CCFEE 5527</strain>
    </source>
</reference>
<evidence type="ECO:0000256" key="5">
    <source>
        <dbReference type="ARBA" id="ARBA00023136"/>
    </source>
</evidence>
<dbReference type="STRING" id="1507870.A0A1V8SYY5"/>
<dbReference type="PRINTS" id="PR00783">
    <property type="entry name" value="MINTRINSICP"/>
</dbReference>
<dbReference type="InterPro" id="IPR034294">
    <property type="entry name" value="Aquaporin_transptr"/>
</dbReference>
<dbReference type="InterPro" id="IPR000425">
    <property type="entry name" value="MIP"/>
</dbReference>
<comment type="similarity">
    <text evidence="2 6">Belongs to the MIP/aquaporin (TC 1.A.8) family.</text>
</comment>
<gene>
    <name evidence="9" type="ORF">B0A48_10988</name>
</gene>
<feature type="transmembrane region" description="Helical" evidence="8">
    <location>
        <begin position="84"/>
        <end position="106"/>
    </location>
</feature>
<dbReference type="PANTHER" id="PTHR19139:SF199">
    <property type="entry name" value="MIP17260P"/>
    <property type="match status" value="1"/>
</dbReference>
<dbReference type="AlphaFoldDB" id="A0A1V8SYY5"/>
<dbReference type="Proteomes" id="UP000192596">
    <property type="component" value="Unassembled WGS sequence"/>
</dbReference>
<keyword evidence="10" id="KW-1185">Reference proteome</keyword>
<evidence type="ECO:0000256" key="6">
    <source>
        <dbReference type="RuleBase" id="RU000477"/>
    </source>
</evidence>
<accession>A0A1V8SYY5</accession>
<evidence type="ECO:0000256" key="4">
    <source>
        <dbReference type="ARBA" id="ARBA00022989"/>
    </source>
</evidence>
<proteinExistence type="inferred from homology"/>
<dbReference type="InParanoid" id="A0A1V8SYY5"/>
<name>A0A1V8SYY5_9PEZI</name>